<dbReference type="Pfam" id="PF02381">
    <property type="entry name" value="MraZ"/>
    <property type="match status" value="1"/>
</dbReference>
<gene>
    <name evidence="2" type="ORF">NMU03_00445</name>
</gene>
<evidence type="ECO:0000313" key="2">
    <source>
        <dbReference type="EMBL" id="UTY40913.1"/>
    </source>
</evidence>
<dbReference type="Proteomes" id="UP001060112">
    <property type="component" value="Chromosome"/>
</dbReference>
<evidence type="ECO:0000259" key="1">
    <source>
        <dbReference type="Pfam" id="PF02381"/>
    </source>
</evidence>
<keyword evidence="3" id="KW-1185">Reference proteome</keyword>
<dbReference type="RefSeq" id="WP_290142395.1">
    <property type="nucleotide sequence ID" value="NZ_CP101620.1"/>
</dbReference>
<reference evidence="2" key="1">
    <citation type="submission" date="2022-07" db="EMBL/GenBank/DDBJ databases">
        <title>Faecal culturing of patients with breast cancer.</title>
        <authorList>
            <person name="Teng N.M.Y."/>
            <person name="Kiu R."/>
            <person name="Evans R."/>
            <person name="Baker D.J."/>
            <person name="Zenner C."/>
            <person name="Robinson S.D."/>
            <person name="Hall L.J."/>
        </authorList>
    </citation>
    <scope>NUCLEOTIDE SEQUENCE</scope>
    <source>
        <strain evidence="2">LH1062</strain>
    </source>
</reference>
<dbReference type="SUPFAM" id="SSF89447">
    <property type="entry name" value="AbrB/MazE/MraZ-like"/>
    <property type="match status" value="1"/>
</dbReference>
<dbReference type="EMBL" id="CP101620">
    <property type="protein sequence ID" value="UTY40913.1"/>
    <property type="molecule type" value="Genomic_DNA"/>
</dbReference>
<dbReference type="InterPro" id="IPR035642">
    <property type="entry name" value="MraZ_N"/>
</dbReference>
<proteinExistence type="predicted"/>
<dbReference type="CDD" id="cd16320">
    <property type="entry name" value="MraZ_N"/>
    <property type="match status" value="1"/>
</dbReference>
<accession>A0ABY5I6D3</accession>
<name>A0ABY5I6D3_9FIRM</name>
<dbReference type="InterPro" id="IPR037914">
    <property type="entry name" value="SpoVT-AbrB_sf"/>
</dbReference>
<dbReference type="Gene3D" id="3.40.1550.20">
    <property type="entry name" value="Transcriptional regulator MraZ domain"/>
    <property type="match status" value="1"/>
</dbReference>
<protein>
    <submittedName>
        <fullName evidence="2">MraZ N-terminal domain containing protein</fullName>
    </submittedName>
</protein>
<evidence type="ECO:0000313" key="3">
    <source>
        <dbReference type="Proteomes" id="UP001060112"/>
    </source>
</evidence>
<dbReference type="InterPro" id="IPR020603">
    <property type="entry name" value="MraZ_dom"/>
</dbReference>
<dbReference type="InterPro" id="IPR038619">
    <property type="entry name" value="MraZ_sf"/>
</dbReference>
<organism evidence="2 3">
    <name type="scientific">Allocoprobacillus halotolerans</name>
    <dbReference type="NCBI Taxonomy" id="2944914"/>
    <lineage>
        <taxon>Bacteria</taxon>
        <taxon>Bacillati</taxon>
        <taxon>Bacillota</taxon>
        <taxon>Erysipelotrichia</taxon>
        <taxon>Erysipelotrichales</taxon>
        <taxon>Erysipelotrichaceae</taxon>
        <taxon>Allocoprobacillus</taxon>
    </lineage>
</organism>
<feature type="domain" description="MraZ" evidence="1">
    <location>
        <begin position="7"/>
        <end position="46"/>
    </location>
</feature>
<sequence>MRLECGEKVYVTRGNEGCLAVYTEEGWEAYYETLMQLPKTKKKTEHLSAWRLQERLIVNLIN</sequence>